<proteinExistence type="predicted"/>
<evidence type="ECO:0000313" key="4">
    <source>
        <dbReference type="Proteomes" id="UP000029839"/>
    </source>
</evidence>
<dbReference type="PANTHER" id="PTHR36151">
    <property type="entry name" value="BLR2777 PROTEIN"/>
    <property type="match status" value="1"/>
</dbReference>
<dbReference type="GO" id="GO:0016491">
    <property type="term" value="F:oxidoreductase activity"/>
    <property type="evidence" value="ECO:0007669"/>
    <property type="project" value="InterPro"/>
</dbReference>
<keyword evidence="4" id="KW-1185">Reference proteome</keyword>
<protein>
    <recommendedName>
        <fullName evidence="2">ER-bound oxygenase mpaB/mpaB'/Rubber oxygenase catalytic domain-containing protein</fullName>
    </recommendedName>
</protein>
<dbReference type="RefSeq" id="WP_052426506.1">
    <property type="nucleotide sequence ID" value="NZ_AXCY01000124.1"/>
</dbReference>
<sequence>MRLSRFFPDPPPPGRPGDPGLLGPDSAAWRVGRERALLLAGPAALLLQVAHPLVAAGVAAHSDFVDDPLRRLRGTLDAVLTVTFGDTEQVRGAAARVAGAHAPVRGRLPVRVGDVAAGTPYRAQDPTLARWVLTTLEWSAVRATEVFVRPLGPDERDAYHRDMGVLGVVLGVDARDLTTDWASVEELVTEHVASTLAVDGTARGLARDVLDPTPPVLPRGLRRLPALVAAGLLPPAVRIAYGLPWRRRERAAFAVLRLTVRAVLPFLPRPVRCWPHERVARRRVG</sequence>
<dbReference type="AlphaFoldDB" id="A0A0A0BMD6"/>
<dbReference type="InterPro" id="IPR018713">
    <property type="entry name" value="MPAB/Lcp_cat_dom"/>
</dbReference>
<evidence type="ECO:0000313" key="3">
    <source>
        <dbReference type="EMBL" id="KGM09075.1"/>
    </source>
</evidence>
<evidence type="ECO:0000259" key="2">
    <source>
        <dbReference type="Pfam" id="PF09995"/>
    </source>
</evidence>
<reference evidence="3 4" key="2">
    <citation type="journal article" date="2015" name="Stand. Genomic Sci.">
        <title>Draft genome sequence of Cellulomonas carbonis T26(T) and comparative analysis of six Cellulomonas genomes.</title>
        <authorList>
            <person name="Zhuang W."/>
            <person name="Zhang S."/>
            <person name="Xia X."/>
            <person name="Wang G."/>
        </authorList>
    </citation>
    <scope>NUCLEOTIDE SEQUENCE [LARGE SCALE GENOMIC DNA]</scope>
    <source>
        <strain evidence="3 4">T26</strain>
    </source>
</reference>
<dbReference type="Pfam" id="PF09995">
    <property type="entry name" value="MPAB_Lcp_cat"/>
    <property type="match status" value="1"/>
</dbReference>
<accession>A0A0A0BMD6</accession>
<gene>
    <name evidence="3" type="ORF">N868_04500</name>
</gene>
<feature type="region of interest" description="Disordered" evidence="1">
    <location>
        <begin position="1"/>
        <end position="25"/>
    </location>
</feature>
<dbReference type="PANTHER" id="PTHR36151:SF3">
    <property type="entry name" value="ER-BOUND OXYGENASE MPAB_MPAB'_RUBBER OXYGENASE CATALYTIC DOMAIN-CONTAINING PROTEIN"/>
    <property type="match status" value="1"/>
</dbReference>
<dbReference type="Proteomes" id="UP000029839">
    <property type="component" value="Unassembled WGS sequence"/>
</dbReference>
<name>A0A0A0BMD6_9CELL</name>
<dbReference type="EMBL" id="AXCY01000124">
    <property type="protein sequence ID" value="KGM09075.1"/>
    <property type="molecule type" value="Genomic_DNA"/>
</dbReference>
<comment type="caution">
    <text evidence="3">The sequence shown here is derived from an EMBL/GenBank/DDBJ whole genome shotgun (WGS) entry which is preliminary data.</text>
</comment>
<feature type="domain" description="ER-bound oxygenase mpaB/mpaB'/Rubber oxygenase catalytic" evidence="2">
    <location>
        <begin position="29"/>
        <end position="262"/>
    </location>
</feature>
<evidence type="ECO:0000256" key="1">
    <source>
        <dbReference type="SAM" id="MobiDB-lite"/>
    </source>
</evidence>
<reference evidence="3 4" key="1">
    <citation type="submission" date="2013-08" db="EMBL/GenBank/DDBJ databases">
        <title>Genome sequencing of Cellulomonas carbonis T26.</title>
        <authorList>
            <person name="Chen F."/>
            <person name="Li Y."/>
            <person name="Wang G."/>
        </authorList>
    </citation>
    <scope>NUCLEOTIDE SEQUENCE [LARGE SCALE GENOMIC DNA]</scope>
    <source>
        <strain evidence="3 4">T26</strain>
    </source>
</reference>
<dbReference type="OrthoDB" id="3422701at2"/>
<organism evidence="3 4">
    <name type="scientific">Cellulomonas carbonis T26</name>
    <dbReference type="NCBI Taxonomy" id="947969"/>
    <lineage>
        <taxon>Bacteria</taxon>
        <taxon>Bacillati</taxon>
        <taxon>Actinomycetota</taxon>
        <taxon>Actinomycetes</taxon>
        <taxon>Micrococcales</taxon>
        <taxon>Cellulomonadaceae</taxon>
        <taxon>Cellulomonas</taxon>
    </lineage>
</organism>